<gene>
    <name evidence="3" type="ORF">Hypma_009293</name>
</gene>
<dbReference type="InParanoid" id="A0A369JN21"/>
<keyword evidence="2" id="KW-1133">Transmembrane helix</keyword>
<keyword evidence="2" id="KW-0472">Membrane</keyword>
<comment type="caution">
    <text evidence="3">The sequence shown here is derived from an EMBL/GenBank/DDBJ whole genome shotgun (WGS) entry which is preliminary data.</text>
</comment>
<reference evidence="3" key="1">
    <citation type="submission" date="2018-04" db="EMBL/GenBank/DDBJ databases">
        <title>Whole genome sequencing of Hypsizygus marmoreus.</title>
        <authorList>
            <person name="Choi I.-G."/>
            <person name="Min B."/>
            <person name="Kim J.-G."/>
            <person name="Kim S."/>
            <person name="Oh Y.-L."/>
            <person name="Kong W.-S."/>
            <person name="Park H."/>
            <person name="Jeong J."/>
            <person name="Song E.-S."/>
        </authorList>
    </citation>
    <scope>NUCLEOTIDE SEQUENCE [LARGE SCALE GENOMIC DNA]</scope>
    <source>
        <strain evidence="3">51987-8</strain>
    </source>
</reference>
<organism evidence="3 4">
    <name type="scientific">Hypsizygus marmoreus</name>
    <name type="common">White beech mushroom</name>
    <name type="synonym">Agaricus marmoreus</name>
    <dbReference type="NCBI Taxonomy" id="39966"/>
    <lineage>
        <taxon>Eukaryota</taxon>
        <taxon>Fungi</taxon>
        <taxon>Dikarya</taxon>
        <taxon>Basidiomycota</taxon>
        <taxon>Agaricomycotina</taxon>
        <taxon>Agaricomycetes</taxon>
        <taxon>Agaricomycetidae</taxon>
        <taxon>Agaricales</taxon>
        <taxon>Tricholomatineae</taxon>
        <taxon>Lyophyllaceae</taxon>
        <taxon>Hypsizygus</taxon>
    </lineage>
</organism>
<keyword evidence="4" id="KW-1185">Reference proteome</keyword>
<dbReference type="OrthoDB" id="3265734at2759"/>
<feature type="compositionally biased region" description="Low complexity" evidence="1">
    <location>
        <begin position="351"/>
        <end position="367"/>
    </location>
</feature>
<dbReference type="AlphaFoldDB" id="A0A369JN21"/>
<dbReference type="Gene3D" id="2.60.120.260">
    <property type="entry name" value="Galactose-binding domain-like"/>
    <property type="match status" value="2"/>
</dbReference>
<dbReference type="Proteomes" id="UP000076154">
    <property type="component" value="Unassembled WGS sequence"/>
</dbReference>
<feature type="region of interest" description="Disordered" evidence="1">
    <location>
        <begin position="129"/>
        <end position="196"/>
    </location>
</feature>
<accession>A0A369JN21</accession>
<evidence type="ECO:0000313" key="4">
    <source>
        <dbReference type="Proteomes" id="UP000076154"/>
    </source>
</evidence>
<feature type="compositionally biased region" description="Polar residues" evidence="1">
    <location>
        <begin position="327"/>
        <end position="341"/>
    </location>
</feature>
<sequence>MPEVARSIPPQPMVQGWLVKQQNSPLGASFIASLECNDLQTVSGASIEVFGTISKGGASKKSPVLSTYSIDGSDAVTFTAIPDRSIQYRQLFFRSATLAEGEHTLVITITAAGSSFWLDFLEITQSGNPTMATEHPVGPTKPTTYPSGPTPELPSSLSVPPSIPIATSTGNDTTSSSTTTPGGLDPEHPPTQPNNNVIIDDLDSRVEYSGDWFTAGGPEENDATAHGTRYAGATATLTFTGSAISVFGTIAGLDASPNAPVSTYSIDGSSSVTFTPQENTASHKQLYFQSSTLRDGQHTLVVTSTISGSLFWLDYFQVTPAPGTANTSSIHSSSNTWTGTHTDSPTPVPSDPSTNPPSTSSGTSGPPSGAIAGGVIGGILFILLLAFLLRRWQKSAALSKRDLRWNKELFVAPRHDDFSYGYSYEAEPKV</sequence>
<protein>
    <submittedName>
        <fullName evidence="3">Uncharacterized protein</fullName>
    </submittedName>
</protein>
<evidence type="ECO:0000313" key="3">
    <source>
        <dbReference type="EMBL" id="RDB23641.1"/>
    </source>
</evidence>
<dbReference type="EMBL" id="LUEZ02000046">
    <property type="protein sequence ID" value="RDB23641.1"/>
    <property type="molecule type" value="Genomic_DNA"/>
</dbReference>
<feature type="transmembrane region" description="Helical" evidence="2">
    <location>
        <begin position="369"/>
        <end position="389"/>
    </location>
</feature>
<feature type="region of interest" description="Disordered" evidence="1">
    <location>
        <begin position="327"/>
        <end position="367"/>
    </location>
</feature>
<name>A0A369JN21_HYPMA</name>
<proteinExistence type="predicted"/>
<dbReference type="STRING" id="39966.A0A369JN21"/>
<evidence type="ECO:0000256" key="2">
    <source>
        <dbReference type="SAM" id="Phobius"/>
    </source>
</evidence>
<feature type="compositionally biased region" description="Low complexity" evidence="1">
    <location>
        <begin position="153"/>
        <end position="180"/>
    </location>
</feature>
<keyword evidence="2" id="KW-0812">Transmembrane</keyword>
<evidence type="ECO:0000256" key="1">
    <source>
        <dbReference type="SAM" id="MobiDB-lite"/>
    </source>
</evidence>